<dbReference type="EMBL" id="JACHHE010000010">
    <property type="protein sequence ID" value="MBB5181565.1"/>
    <property type="molecule type" value="Genomic_DNA"/>
</dbReference>
<proteinExistence type="predicted"/>
<dbReference type="Pfam" id="PF16702">
    <property type="entry name" value="DUF5063"/>
    <property type="match status" value="1"/>
</dbReference>
<evidence type="ECO:0008006" key="3">
    <source>
        <dbReference type="Google" id="ProtNLM"/>
    </source>
</evidence>
<comment type="caution">
    <text evidence="1">The sequence shown here is derived from an EMBL/GenBank/DDBJ whole genome shotgun (WGS) entry which is preliminary data.</text>
</comment>
<sequence>MQSQEVEAFRVLATAYCDFIDSSRSFDEEESFKKLLRIISQLYTNALDLPEVEVEEEHLPDVDFPLPEVDIKHHNVYTEIFDPYHAETPVNGCLDDDIMGIYSDLKKGLLLYEQGHGIEAVWEWKFGLEEHWGEHATSAIRALHSIKFI</sequence>
<dbReference type="RefSeq" id="WP_135504828.1">
    <property type="nucleotide sequence ID" value="NZ_JACHHE010000010.1"/>
</dbReference>
<dbReference type="OrthoDB" id="2882299at2"/>
<dbReference type="InterPro" id="IPR032025">
    <property type="entry name" value="DUF5063"/>
</dbReference>
<gene>
    <name evidence="1" type="ORF">HNQ44_003030</name>
</gene>
<reference evidence="1 2" key="1">
    <citation type="submission" date="2020-08" db="EMBL/GenBank/DDBJ databases">
        <title>Genomic Encyclopedia of Type Strains, Phase IV (KMG-IV): sequencing the most valuable type-strain genomes for metagenomic binning, comparative biology and taxonomic classification.</title>
        <authorList>
            <person name="Goeker M."/>
        </authorList>
    </citation>
    <scope>NUCLEOTIDE SEQUENCE [LARGE SCALE GENOMIC DNA]</scope>
    <source>
        <strain evidence="1 2">DSM 15895</strain>
    </source>
</reference>
<dbReference type="InterPro" id="IPR038312">
    <property type="entry name" value="DUF5063_sf"/>
</dbReference>
<dbReference type="Proteomes" id="UP000525923">
    <property type="component" value="Unassembled WGS sequence"/>
</dbReference>
<evidence type="ECO:0000313" key="1">
    <source>
        <dbReference type="EMBL" id="MBB5181565.1"/>
    </source>
</evidence>
<evidence type="ECO:0000313" key="2">
    <source>
        <dbReference type="Proteomes" id="UP000525923"/>
    </source>
</evidence>
<dbReference type="Gene3D" id="1.20.120.1550">
    <property type="entry name" value="Protein of unknown function DUF5063"/>
    <property type="match status" value="1"/>
</dbReference>
<accession>A0A7W8CX33</accession>
<protein>
    <recommendedName>
        <fullName evidence="3">DUF5063 domain-containing protein</fullName>
    </recommendedName>
</protein>
<organism evidence="1 2">
    <name type="scientific">Planococcus koreensis</name>
    <dbReference type="NCBI Taxonomy" id="112331"/>
    <lineage>
        <taxon>Bacteria</taxon>
        <taxon>Bacillati</taxon>
        <taxon>Bacillota</taxon>
        <taxon>Bacilli</taxon>
        <taxon>Bacillales</taxon>
        <taxon>Caryophanaceae</taxon>
        <taxon>Planococcus</taxon>
    </lineage>
</organism>
<keyword evidence="2" id="KW-1185">Reference proteome</keyword>
<dbReference type="AlphaFoldDB" id="A0A7W8CX33"/>
<name>A0A7W8CX33_9BACL</name>